<feature type="coiled-coil region" evidence="1">
    <location>
        <begin position="2"/>
        <end position="32"/>
    </location>
</feature>
<dbReference type="RefSeq" id="WP_240831562.1">
    <property type="nucleotide sequence ID" value="NZ_JAKWBL010000004.1"/>
</dbReference>
<reference evidence="2 3" key="1">
    <citation type="submission" date="2022-02" db="EMBL/GenBank/DDBJ databases">
        <authorList>
            <person name="Min J."/>
        </authorList>
    </citation>
    <scope>NUCLEOTIDE SEQUENCE [LARGE SCALE GENOMIC DNA]</scope>
    <source>
        <strain evidence="2 3">GR10-1</strain>
    </source>
</reference>
<sequence>MQKNDEGEINALKKQLQEKEDLVRLLKDAVELRDNKIDRILKTEAGEKIAL</sequence>
<proteinExistence type="predicted"/>
<organism evidence="2 3">
    <name type="scientific">Niabella ginsengisoli</name>
    <dbReference type="NCBI Taxonomy" id="522298"/>
    <lineage>
        <taxon>Bacteria</taxon>
        <taxon>Pseudomonadati</taxon>
        <taxon>Bacteroidota</taxon>
        <taxon>Chitinophagia</taxon>
        <taxon>Chitinophagales</taxon>
        <taxon>Chitinophagaceae</taxon>
        <taxon>Niabella</taxon>
    </lineage>
</organism>
<evidence type="ECO:0000313" key="2">
    <source>
        <dbReference type="EMBL" id="MCH5599517.1"/>
    </source>
</evidence>
<gene>
    <name evidence="2" type="ORF">MKP09_17210</name>
</gene>
<protein>
    <submittedName>
        <fullName evidence="2">Uncharacterized protein</fullName>
    </submittedName>
</protein>
<evidence type="ECO:0000256" key="1">
    <source>
        <dbReference type="SAM" id="Coils"/>
    </source>
</evidence>
<accession>A0ABS9SMD1</accession>
<name>A0ABS9SMD1_9BACT</name>
<evidence type="ECO:0000313" key="3">
    <source>
        <dbReference type="Proteomes" id="UP001202248"/>
    </source>
</evidence>
<dbReference type="EMBL" id="JAKWBL010000004">
    <property type="protein sequence ID" value="MCH5599517.1"/>
    <property type="molecule type" value="Genomic_DNA"/>
</dbReference>
<keyword evidence="1" id="KW-0175">Coiled coil</keyword>
<dbReference type="Proteomes" id="UP001202248">
    <property type="component" value="Unassembled WGS sequence"/>
</dbReference>
<comment type="caution">
    <text evidence="2">The sequence shown here is derived from an EMBL/GenBank/DDBJ whole genome shotgun (WGS) entry which is preliminary data.</text>
</comment>
<keyword evidence="3" id="KW-1185">Reference proteome</keyword>